<dbReference type="GO" id="GO:0035556">
    <property type="term" value="P:intracellular signal transduction"/>
    <property type="evidence" value="ECO:0007669"/>
    <property type="project" value="InterPro"/>
</dbReference>
<dbReference type="SUPFAM" id="SSF48452">
    <property type="entry name" value="TPR-like"/>
    <property type="match status" value="2"/>
</dbReference>
<dbReference type="Proteomes" id="UP000325134">
    <property type="component" value="Unassembled WGS sequence"/>
</dbReference>
<dbReference type="Gene3D" id="3.30.70.1230">
    <property type="entry name" value="Nucleotide cyclase"/>
    <property type="match status" value="1"/>
</dbReference>
<dbReference type="InterPro" id="IPR001054">
    <property type="entry name" value="A/G_cyclase"/>
</dbReference>
<dbReference type="Pfam" id="PF13191">
    <property type="entry name" value="AAA_16"/>
    <property type="match status" value="1"/>
</dbReference>
<name>A0A1M4YFF8_9RHOB</name>
<dbReference type="Gene3D" id="1.25.40.10">
    <property type="entry name" value="Tetratricopeptide repeat domain"/>
    <property type="match status" value="2"/>
</dbReference>
<dbReference type="Pfam" id="PF00211">
    <property type="entry name" value="Guanylate_cyc"/>
    <property type="match status" value="1"/>
</dbReference>
<protein>
    <submittedName>
        <fullName evidence="4">Adenylate and Guanylate cyclase catalytic domain-containing protein</fullName>
    </submittedName>
</protein>
<dbReference type="PROSITE" id="PS50125">
    <property type="entry name" value="GUANYLATE_CYCLASE_2"/>
    <property type="match status" value="1"/>
</dbReference>
<dbReference type="AlphaFoldDB" id="A0A1M4YFF8"/>
<dbReference type="InterPro" id="IPR027417">
    <property type="entry name" value="P-loop_NTPase"/>
</dbReference>
<accession>A0A1M4YFF8</accession>
<evidence type="ECO:0000256" key="1">
    <source>
        <dbReference type="ARBA" id="ARBA00022741"/>
    </source>
</evidence>
<evidence type="ECO:0000313" key="4">
    <source>
        <dbReference type="EMBL" id="SHF04470.1"/>
    </source>
</evidence>
<dbReference type="PANTHER" id="PTHR16305:SF28">
    <property type="entry name" value="GUANYLATE CYCLASE DOMAIN-CONTAINING PROTEIN"/>
    <property type="match status" value="1"/>
</dbReference>
<keyword evidence="2" id="KW-0067">ATP-binding</keyword>
<dbReference type="InterPro" id="IPR019734">
    <property type="entry name" value="TPR_rpt"/>
</dbReference>
<dbReference type="GO" id="GO:0009190">
    <property type="term" value="P:cyclic nucleotide biosynthetic process"/>
    <property type="evidence" value="ECO:0007669"/>
    <property type="project" value="InterPro"/>
</dbReference>
<evidence type="ECO:0000259" key="3">
    <source>
        <dbReference type="PROSITE" id="PS50125"/>
    </source>
</evidence>
<sequence>MRSRVQIEPTERRMCSVLFADIVRSTMIIGDLDPEDAVSHLGPVIEQIMTICEKNGATTLFTGDGALAVFGTPHADEDHAAKAIASAQEIIRQIAGKGDQSPDVRIGIHAGELLVSDLQHTQGREQAFLGPVMNISSKIEAAARKNVVTVSETVIQSVGTLFDHEPVGELQIDGRNKTLKLFEIKARNEQLSRWASQARRDRSPLVGREAELARLREAWSRACQGEGNSVLLLGAAGVGKSRLTHELVEDIAPEAVDLWEFNCFSLDQTAAYLPIIRALNARLKLSDCRSDAELEAKLSKGIGNTRFLDNHTRQALFSIFRRARTEVEQAAGDPSRRRRKLNDILSRMILSTRKEKPLLLLFEDLHWADQGTLDVVQELLSRISFLRVLVVLTSRNATPFTSDQKGRLQLLPVPPLGEDDCRELISRLLGPRGDDGLLRDFVDTMSGRTPLFVEEFAHHLRDRLDRTQNSQSLHRNLADLEVPARIQPLIASRIDTLDSENKKALQVAAVGGLRWTWSTLTETLQRLGFEAQPRLTALIENGFLETYGPAENQQIRFSHALVQKVGYRSIPRLRRSRLHRAIFEALHAGADTDDLEIAQAIARHADQGKLWQEATEAYLRCGELASRMFSFEAAVSYFDNALRCVGRLKAETGAQNVYELELRVRRGLRVSLVASGNFRRILEISQEAEKLCDDAGDRVSKITSQIDQGIMTTILFDIRDARRISQRALDSATELGDARLQANAAFALAQAAWFHGDYESAKTAIDHHAGLFQSEFRTVETGTTGSISVLGIATRANAQSMLGQFDKAEDDIREALEIAAETGKVYDRSFALIARGISCWKAEDDTRAAEALRMALKISSEAGIDVLSCFAAAPLARVLTRNRDFTDARLVLTKSLGLAREMQMEAFVAWLLSAEICVLQEEGRAGEAEEAAAELADLCRRNGYFGCDPTLTCF</sequence>
<feature type="domain" description="Guanylate cyclase" evidence="3">
    <location>
        <begin position="16"/>
        <end position="140"/>
    </location>
</feature>
<dbReference type="EMBL" id="FQVK01000015">
    <property type="protein sequence ID" value="SHF04470.1"/>
    <property type="molecule type" value="Genomic_DNA"/>
</dbReference>
<evidence type="ECO:0000313" key="5">
    <source>
        <dbReference type="Proteomes" id="UP000325134"/>
    </source>
</evidence>
<dbReference type="GO" id="GO:0004016">
    <property type="term" value="F:adenylate cyclase activity"/>
    <property type="evidence" value="ECO:0007669"/>
    <property type="project" value="TreeGrafter"/>
</dbReference>
<dbReference type="InterPro" id="IPR041664">
    <property type="entry name" value="AAA_16"/>
</dbReference>
<organism evidence="4 5">
    <name type="scientific">Ruegeria intermedia</name>
    <dbReference type="NCBI Taxonomy" id="996115"/>
    <lineage>
        <taxon>Bacteria</taxon>
        <taxon>Pseudomonadati</taxon>
        <taxon>Pseudomonadota</taxon>
        <taxon>Alphaproteobacteria</taxon>
        <taxon>Rhodobacterales</taxon>
        <taxon>Roseobacteraceae</taxon>
        <taxon>Ruegeria</taxon>
    </lineage>
</organism>
<dbReference type="InterPro" id="IPR029787">
    <property type="entry name" value="Nucleotide_cyclase"/>
</dbReference>
<reference evidence="4 5" key="1">
    <citation type="submission" date="2016-11" db="EMBL/GenBank/DDBJ databases">
        <authorList>
            <person name="Varghese N."/>
            <person name="Submissions S."/>
        </authorList>
    </citation>
    <scope>NUCLEOTIDE SEQUENCE [LARGE SCALE GENOMIC DNA]</scope>
    <source>
        <strain evidence="4 5">DSM 29341</strain>
    </source>
</reference>
<dbReference type="SMART" id="SM00044">
    <property type="entry name" value="CYCc"/>
    <property type="match status" value="1"/>
</dbReference>
<dbReference type="SUPFAM" id="SSF55073">
    <property type="entry name" value="Nucleotide cyclase"/>
    <property type="match status" value="1"/>
</dbReference>
<keyword evidence="5" id="KW-1185">Reference proteome</keyword>
<dbReference type="SUPFAM" id="SSF52540">
    <property type="entry name" value="P-loop containing nucleoside triphosphate hydrolases"/>
    <property type="match status" value="1"/>
</dbReference>
<dbReference type="InterPro" id="IPR011990">
    <property type="entry name" value="TPR-like_helical_dom_sf"/>
</dbReference>
<proteinExistence type="predicted"/>
<gene>
    <name evidence="4" type="ORF">SAMN05444279_11556</name>
</gene>
<keyword evidence="1" id="KW-0547">Nucleotide-binding</keyword>
<dbReference type="SMART" id="SM00028">
    <property type="entry name" value="TPR"/>
    <property type="match status" value="4"/>
</dbReference>
<dbReference type="Gene3D" id="3.40.50.300">
    <property type="entry name" value="P-loop containing nucleotide triphosphate hydrolases"/>
    <property type="match status" value="1"/>
</dbReference>
<dbReference type="GO" id="GO:0005524">
    <property type="term" value="F:ATP binding"/>
    <property type="evidence" value="ECO:0007669"/>
    <property type="project" value="UniProtKB-KW"/>
</dbReference>
<evidence type="ECO:0000256" key="2">
    <source>
        <dbReference type="ARBA" id="ARBA00022840"/>
    </source>
</evidence>
<dbReference type="CDD" id="cd07302">
    <property type="entry name" value="CHD"/>
    <property type="match status" value="1"/>
</dbReference>
<dbReference type="GO" id="GO:0005737">
    <property type="term" value="C:cytoplasm"/>
    <property type="evidence" value="ECO:0007669"/>
    <property type="project" value="TreeGrafter"/>
</dbReference>
<dbReference type="PANTHER" id="PTHR16305">
    <property type="entry name" value="TESTICULAR SOLUBLE ADENYLYL CYCLASE"/>
    <property type="match status" value="1"/>
</dbReference>